<dbReference type="OrthoDB" id="9808480at2"/>
<keyword evidence="2" id="KW-0805">Transcription regulation</keyword>
<keyword evidence="1" id="KW-0678">Repressor</keyword>
<dbReference type="PROSITE" id="PS00552">
    <property type="entry name" value="HTH_MERR_1"/>
    <property type="match status" value="1"/>
</dbReference>
<dbReference type="InterPro" id="IPR015358">
    <property type="entry name" value="Tscrpt_reg_MerR_DNA-bd"/>
</dbReference>
<dbReference type="SMART" id="SM00422">
    <property type="entry name" value="HTH_MERR"/>
    <property type="match status" value="1"/>
</dbReference>
<dbReference type="AlphaFoldDB" id="A0A4Z0W783"/>
<dbReference type="Gene3D" id="1.10.1660.10">
    <property type="match status" value="1"/>
</dbReference>
<dbReference type="CDD" id="cd04785">
    <property type="entry name" value="HTH_CadR-PbrR-like"/>
    <property type="match status" value="1"/>
</dbReference>
<evidence type="ECO:0000256" key="1">
    <source>
        <dbReference type="ARBA" id="ARBA00022491"/>
    </source>
</evidence>
<dbReference type="InterPro" id="IPR000551">
    <property type="entry name" value="MerR-type_HTH_dom"/>
</dbReference>
<evidence type="ECO:0000256" key="5">
    <source>
        <dbReference type="SAM" id="Coils"/>
    </source>
</evidence>
<protein>
    <submittedName>
        <fullName evidence="7">MerR family transcriptional regulator</fullName>
    </submittedName>
</protein>
<sequence>MSSSHRIGAAARISGCSAESIRHYEKLQLLPAPARSDNGYRYYSQQDIQRLRFIRRGRELGLSLQTIRELLTMVDQMPHSDCEPVNRIARHHLEDIEQRIQALELLARELRSVVHQCKGGEVRDCKIIGALSAGTNPLSM</sequence>
<keyword evidence="3" id="KW-0238">DNA-binding</keyword>
<dbReference type="PROSITE" id="PS50937">
    <property type="entry name" value="HTH_MERR_2"/>
    <property type="match status" value="1"/>
</dbReference>
<feature type="coiled-coil region" evidence="5">
    <location>
        <begin position="86"/>
        <end position="113"/>
    </location>
</feature>
<keyword evidence="8" id="KW-1185">Reference proteome</keyword>
<dbReference type="GO" id="GO:0003677">
    <property type="term" value="F:DNA binding"/>
    <property type="evidence" value="ECO:0007669"/>
    <property type="project" value="UniProtKB-KW"/>
</dbReference>
<evidence type="ECO:0000259" key="6">
    <source>
        <dbReference type="PROSITE" id="PS50937"/>
    </source>
</evidence>
<dbReference type="Pfam" id="PF00376">
    <property type="entry name" value="MerR"/>
    <property type="match status" value="1"/>
</dbReference>
<dbReference type="Pfam" id="PF09278">
    <property type="entry name" value="MerR-DNA-bind"/>
    <property type="match status" value="1"/>
</dbReference>
<feature type="domain" description="HTH merR-type" evidence="6">
    <location>
        <begin position="4"/>
        <end position="73"/>
    </location>
</feature>
<reference evidence="7 8" key="1">
    <citation type="submission" date="2019-04" db="EMBL/GenBank/DDBJ databases">
        <title>Natronospirillum operosus gen. nov., sp. nov., a haloalkaliphilic satellite isolated from decaying biomass of laboratory culture of cyanobacterium Geitlerinema sp. and proposal of Natronospirillaceae fam. nov. and Saccharospirillaceae fam. nov.</title>
        <authorList>
            <person name="Kevbrin V."/>
            <person name="Boltyanskaya Y."/>
            <person name="Koziaeva V."/>
            <person name="Grouzdev D.S."/>
            <person name="Park M."/>
            <person name="Cho J."/>
        </authorList>
    </citation>
    <scope>NUCLEOTIDE SEQUENCE [LARGE SCALE GENOMIC DNA]</scope>
    <source>
        <strain evidence="7 8">G-116</strain>
    </source>
</reference>
<dbReference type="InterPro" id="IPR047057">
    <property type="entry name" value="MerR_fam"/>
</dbReference>
<gene>
    <name evidence="7" type="ORF">E4656_13225</name>
</gene>
<name>A0A4Z0W783_9GAMM</name>
<organism evidence="7 8">
    <name type="scientific">Natronospirillum operosum</name>
    <dbReference type="NCBI Taxonomy" id="2759953"/>
    <lineage>
        <taxon>Bacteria</taxon>
        <taxon>Pseudomonadati</taxon>
        <taxon>Pseudomonadota</taxon>
        <taxon>Gammaproteobacteria</taxon>
        <taxon>Oceanospirillales</taxon>
        <taxon>Natronospirillaceae</taxon>
        <taxon>Natronospirillum</taxon>
    </lineage>
</organism>
<proteinExistence type="predicted"/>
<keyword evidence="5" id="KW-0175">Coiled coil</keyword>
<dbReference type="EMBL" id="SRMF01000005">
    <property type="protein sequence ID" value="TGG92432.1"/>
    <property type="molecule type" value="Genomic_DNA"/>
</dbReference>
<keyword evidence="4" id="KW-0804">Transcription</keyword>
<dbReference type="Proteomes" id="UP000297475">
    <property type="component" value="Unassembled WGS sequence"/>
</dbReference>
<evidence type="ECO:0000313" key="8">
    <source>
        <dbReference type="Proteomes" id="UP000297475"/>
    </source>
</evidence>
<dbReference type="GO" id="GO:0003700">
    <property type="term" value="F:DNA-binding transcription factor activity"/>
    <property type="evidence" value="ECO:0007669"/>
    <property type="project" value="InterPro"/>
</dbReference>
<evidence type="ECO:0000313" key="7">
    <source>
        <dbReference type="EMBL" id="TGG92432.1"/>
    </source>
</evidence>
<dbReference type="InterPro" id="IPR009061">
    <property type="entry name" value="DNA-bd_dom_put_sf"/>
</dbReference>
<comment type="caution">
    <text evidence="7">The sequence shown here is derived from an EMBL/GenBank/DDBJ whole genome shotgun (WGS) entry which is preliminary data.</text>
</comment>
<dbReference type="PRINTS" id="PR00040">
    <property type="entry name" value="HTHMERR"/>
</dbReference>
<accession>A0A4Z0W783</accession>
<dbReference type="PANTHER" id="PTHR30204:SF69">
    <property type="entry name" value="MERR-FAMILY TRANSCRIPTIONAL REGULATOR"/>
    <property type="match status" value="1"/>
</dbReference>
<evidence type="ECO:0000256" key="4">
    <source>
        <dbReference type="ARBA" id="ARBA00023163"/>
    </source>
</evidence>
<dbReference type="PANTHER" id="PTHR30204">
    <property type="entry name" value="REDOX-CYCLING DRUG-SENSING TRANSCRIPTIONAL ACTIVATOR SOXR"/>
    <property type="match status" value="1"/>
</dbReference>
<dbReference type="SUPFAM" id="SSF46955">
    <property type="entry name" value="Putative DNA-binding domain"/>
    <property type="match status" value="1"/>
</dbReference>
<dbReference type="RefSeq" id="WP_135483765.1">
    <property type="nucleotide sequence ID" value="NZ_SRMF01000005.1"/>
</dbReference>
<evidence type="ECO:0000256" key="3">
    <source>
        <dbReference type="ARBA" id="ARBA00023125"/>
    </source>
</evidence>
<evidence type="ECO:0000256" key="2">
    <source>
        <dbReference type="ARBA" id="ARBA00023015"/>
    </source>
</evidence>